<evidence type="ECO:0000313" key="3">
    <source>
        <dbReference type="Proteomes" id="UP001189429"/>
    </source>
</evidence>
<gene>
    <name evidence="2" type="ORF">PCOR1329_LOCUS21802</name>
</gene>
<protein>
    <recommendedName>
        <fullName evidence="4">Nuclear pore complex protein Nup85</fullName>
    </recommendedName>
</protein>
<evidence type="ECO:0008006" key="4">
    <source>
        <dbReference type="Google" id="ProtNLM"/>
    </source>
</evidence>
<reference evidence="2" key="1">
    <citation type="submission" date="2023-10" db="EMBL/GenBank/DDBJ databases">
        <authorList>
            <person name="Chen Y."/>
            <person name="Shah S."/>
            <person name="Dougan E. K."/>
            <person name="Thang M."/>
            <person name="Chan C."/>
        </authorList>
    </citation>
    <scope>NUCLEOTIDE SEQUENCE [LARGE SCALE GENOMIC DNA]</scope>
</reference>
<keyword evidence="3" id="KW-1185">Reference proteome</keyword>
<evidence type="ECO:0000256" key="1">
    <source>
        <dbReference type="SAM" id="MobiDB-lite"/>
    </source>
</evidence>
<comment type="caution">
    <text evidence="2">The sequence shown here is derived from an EMBL/GenBank/DDBJ whole genome shotgun (WGS) entry which is preliminary data.</text>
</comment>
<dbReference type="EMBL" id="CAUYUJ010007213">
    <property type="protein sequence ID" value="CAK0819964.1"/>
    <property type="molecule type" value="Genomic_DNA"/>
</dbReference>
<dbReference type="Proteomes" id="UP001189429">
    <property type="component" value="Unassembled WGS sequence"/>
</dbReference>
<name>A0ABN9RQ43_9DINO</name>
<proteinExistence type="predicted"/>
<evidence type="ECO:0000313" key="2">
    <source>
        <dbReference type="EMBL" id="CAK0819964.1"/>
    </source>
</evidence>
<organism evidence="2 3">
    <name type="scientific">Prorocentrum cordatum</name>
    <dbReference type="NCBI Taxonomy" id="2364126"/>
    <lineage>
        <taxon>Eukaryota</taxon>
        <taxon>Sar</taxon>
        <taxon>Alveolata</taxon>
        <taxon>Dinophyceae</taxon>
        <taxon>Prorocentrales</taxon>
        <taxon>Prorocentraceae</taxon>
        <taxon>Prorocentrum</taxon>
    </lineage>
</organism>
<accession>A0ABN9RQ43</accession>
<sequence length="626" mass="69006">MVVPVVPGGDVDDGQSAGSARCELEQPGAQKGAKCPRCNPACGVNRWNAAKERYVPFHRANAAGERCPCAGSHGGARRGPGPKRDSAPSCQSLGPARKARRAMPEMVEHEAADDQLERVLQGDELLADFHAPESATSPDKYAQTKFTAHAARLPARLVEAGALVAAKHGFRNKALWESFLFFTASLLRLQPPELLREGARERLADVALERHEDDVLAGKCVTTMLDMGWRSRSDAAQLYRRFFPRQALCERTLGPWVFALRVFRYPGSMEFVEAALRGYSGAEVSAAFSKAIGEDEEETLLALFTEGLQLEFTLRASITAAFDPRDGRRQVYREECERASPDDKRGDHMLRAMRQWYEHAPAMATAVMDVYRALAALDGPSLGTACLALMGAILDLELLGRPFADPFLSVEEKSSCYYAKFILDSIYWLVGSACCSSGENRDAGFPAGGMKPRCACAASRLLLRARGKHMFIGPALRELIVSLRCPARGDKAGLVRGVLGAAQDLLPDFNSLFLCDLDLYALQFFPCIWGKWLMAVQRLSAALPADSAEHLVVLDRLRRGIRRREKERIFPLETVRIRELWGGLRRLALVADFLAAPAAQQRRVCDEVAWAATGNLRKYVSDLLSH</sequence>
<feature type="region of interest" description="Disordered" evidence="1">
    <location>
        <begin position="1"/>
        <end position="22"/>
    </location>
</feature>
<feature type="region of interest" description="Disordered" evidence="1">
    <location>
        <begin position="66"/>
        <end position="103"/>
    </location>
</feature>